<dbReference type="AlphaFoldDB" id="A0A8H8R2R0"/>
<organism evidence="4 5">
    <name type="scientific">Lachnellula hyalina</name>
    <dbReference type="NCBI Taxonomy" id="1316788"/>
    <lineage>
        <taxon>Eukaryota</taxon>
        <taxon>Fungi</taxon>
        <taxon>Dikarya</taxon>
        <taxon>Ascomycota</taxon>
        <taxon>Pezizomycotina</taxon>
        <taxon>Leotiomycetes</taxon>
        <taxon>Helotiales</taxon>
        <taxon>Lachnaceae</taxon>
        <taxon>Lachnellula</taxon>
    </lineage>
</organism>
<feature type="coiled-coil region" evidence="1">
    <location>
        <begin position="206"/>
        <end position="233"/>
    </location>
</feature>
<sequence length="252" mass="28354">MEPVIKQNYLSMPESKAVEVPSWRYDWTGSLPPPEMPIWQYTTAALDQHEASVPFYGHSPPISSFLHGHSPYSSTFPSPGHQVFHGDAGYPRPVFEQRVHVSNESPQNSPAEPSEITDIDEMIEDEDSDNYSWEPKSSASASSASSKSRLKRTQLNKQSLKNAKRAHTVVEKNYRERLNDKITDLAIYLFETSSDSRTKPSKSLVMTRAKERLKQLEARNKVLEGEVVKLRQHIAILDHIVASKGGTVPPQS</sequence>
<evidence type="ECO:0000313" key="4">
    <source>
        <dbReference type="EMBL" id="TVY27418.1"/>
    </source>
</evidence>
<name>A0A8H8R2R0_9HELO</name>
<accession>A0A8H8R2R0</accession>
<comment type="caution">
    <text evidence="4">The sequence shown here is derived from an EMBL/GenBank/DDBJ whole genome shotgun (WGS) entry which is preliminary data.</text>
</comment>
<dbReference type="Gene3D" id="4.10.280.10">
    <property type="entry name" value="Helix-loop-helix DNA-binding domain"/>
    <property type="match status" value="1"/>
</dbReference>
<evidence type="ECO:0000313" key="5">
    <source>
        <dbReference type="Proteomes" id="UP000431533"/>
    </source>
</evidence>
<protein>
    <recommendedName>
        <fullName evidence="3">BHLH domain-containing protein</fullName>
    </recommendedName>
</protein>
<proteinExistence type="predicted"/>
<feature type="domain" description="BHLH" evidence="3">
    <location>
        <begin position="162"/>
        <end position="216"/>
    </location>
</feature>
<dbReference type="InterPro" id="IPR011598">
    <property type="entry name" value="bHLH_dom"/>
</dbReference>
<dbReference type="GeneID" id="41984385"/>
<keyword evidence="1" id="KW-0175">Coiled coil</keyword>
<dbReference type="GO" id="GO:0046983">
    <property type="term" value="F:protein dimerization activity"/>
    <property type="evidence" value="ECO:0007669"/>
    <property type="project" value="InterPro"/>
</dbReference>
<dbReference type="PROSITE" id="PS50888">
    <property type="entry name" value="BHLH"/>
    <property type="match status" value="1"/>
</dbReference>
<evidence type="ECO:0000259" key="3">
    <source>
        <dbReference type="PROSITE" id="PS50888"/>
    </source>
</evidence>
<dbReference type="OrthoDB" id="3529902at2759"/>
<dbReference type="Pfam" id="PF00010">
    <property type="entry name" value="HLH"/>
    <property type="match status" value="1"/>
</dbReference>
<dbReference type="Proteomes" id="UP000431533">
    <property type="component" value="Unassembled WGS sequence"/>
</dbReference>
<reference evidence="4 5" key="1">
    <citation type="submission" date="2018-05" db="EMBL/GenBank/DDBJ databases">
        <title>Genome sequencing and assembly of the regulated plant pathogen Lachnellula willkommii and related sister species for the development of diagnostic species identification markers.</title>
        <authorList>
            <person name="Giroux E."/>
            <person name="Bilodeau G."/>
        </authorList>
    </citation>
    <scope>NUCLEOTIDE SEQUENCE [LARGE SCALE GENOMIC DNA]</scope>
    <source>
        <strain evidence="4 5">CBS 185.66</strain>
    </source>
</reference>
<feature type="compositionally biased region" description="Low complexity" evidence="2">
    <location>
        <begin position="136"/>
        <end position="147"/>
    </location>
</feature>
<feature type="region of interest" description="Disordered" evidence="2">
    <location>
        <begin position="127"/>
        <end position="166"/>
    </location>
</feature>
<dbReference type="RefSeq" id="XP_031006206.1">
    <property type="nucleotide sequence ID" value="XM_031149149.1"/>
</dbReference>
<evidence type="ECO:0000256" key="2">
    <source>
        <dbReference type="SAM" id="MobiDB-lite"/>
    </source>
</evidence>
<gene>
    <name evidence="4" type="ORF">LHYA1_G004187</name>
</gene>
<dbReference type="EMBL" id="QGMH01000049">
    <property type="protein sequence ID" value="TVY27418.1"/>
    <property type="molecule type" value="Genomic_DNA"/>
</dbReference>
<dbReference type="SUPFAM" id="SSF47459">
    <property type="entry name" value="HLH, helix-loop-helix DNA-binding domain"/>
    <property type="match status" value="1"/>
</dbReference>
<keyword evidence="5" id="KW-1185">Reference proteome</keyword>
<dbReference type="InterPro" id="IPR036638">
    <property type="entry name" value="HLH_DNA-bd_sf"/>
</dbReference>
<evidence type="ECO:0000256" key="1">
    <source>
        <dbReference type="SAM" id="Coils"/>
    </source>
</evidence>
<dbReference type="SMART" id="SM00353">
    <property type="entry name" value="HLH"/>
    <property type="match status" value="1"/>
</dbReference>